<organism evidence="2 3">
    <name type="scientific">Olivibacter oleidegradans</name>
    <dbReference type="NCBI Taxonomy" id="760123"/>
    <lineage>
        <taxon>Bacteria</taxon>
        <taxon>Pseudomonadati</taxon>
        <taxon>Bacteroidota</taxon>
        <taxon>Sphingobacteriia</taxon>
        <taxon>Sphingobacteriales</taxon>
        <taxon>Sphingobacteriaceae</taxon>
        <taxon>Olivibacter</taxon>
    </lineage>
</organism>
<dbReference type="InterPro" id="IPR050248">
    <property type="entry name" value="Polysacc_deacetylase_ArnD"/>
</dbReference>
<dbReference type="EMBL" id="JBHLWO010000002">
    <property type="protein sequence ID" value="MFC0319080.1"/>
    <property type="molecule type" value="Genomic_DNA"/>
</dbReference>
<dbReference type="Pfam" id="PF01522">
    <property type="entry name" value="Polysacc_deac_1"/>
    <property type="match status" value="1"/>
</dbReference>
<dbReference type="InterPro" id="IPR002509">
    <property type="entry name" value="NODB_dom"/>
</dbReference>
<dbReference type="GO" id="GO:0016787">
    <property type="term" value="F:hydrolase activity"/>
    <property type="evidence" value="ECO:0007669"/>
    <property type="project" value="UniProtKB-KW"/>
</dbReference>
<dbReference type="PROSITE" id="PS51677">
    <property type="entry name" value="NODB"/>
    <property type="match status" value="1"/>
</dbReference>
<accession>A0ABV6HJP0</accession>
<dbReference type="PANTHER" id="PTHR10587">
    <property type="entry name" value="GLYCOSYL TRANSFERASE-RELATED"/>
    <property type="match status" value="1"/>
</dbReference>
<gene>
    <name evidence="2" type="ORF">ACFFI0_12220</name>
</gene>
<dbReference type="Proteomes" id="UP001589774">
    <property type="component" value="Unassembled WGS sequence"/>
</dbReference>
<dbReference type="RefSeq" id="WP_242627369.1">
    <property type="nucleotide sequence ID" value="NZ_JBHLWO010000002.1"/>
</dbReference>
<reference evidence="2 3" key="1">
    <citation type="submission" date="2024-09" db="EMBL/GenBank/DDBJ databases">
        <authorList>
            <person name="Sun Q."/>
            <person name="Mori K."/>
        </authorList>
    </citation>
    <scope>NUCLEOTIDE SEQUENCE [LARGE SCALE GENOMIC DNA]</scope>
    <source>
        <strain evidence="2 3">CCM 7765</strain>
    </source>
</reference>
<comment type="caution">
    <text evidence="2">The sequence shown here is derived from an EMBL/GenBank/DDBJ whole genome shotgun (WGS) entry which is preliminary data.</text>
</comment>
<dbReference type="SUPFAM" id="SSF88713">
    <property type="entry name" value="Glycoside hydrolase/deacetylase"/>
    <property type="match status" value="1"/>
</dbReference>
<protein>
    <submittedName>
        <fullName evidence="2">Polysaccharide deacetylase family protein</fullName>
        <ecNumber evidence="2">3.-.-.-</ecNumber>
    </submittedName>
</protein>
<sequence>MDRYGAIVRGDCSRKEIALIFSADEFSEGATTILRQLQQQNIKASFFLTGRFLDNPINEPLILKMLEDQHYIGAHSDQHLLYCDWTNRDSLLIDRRTFDQDLSKVYYKLKRFGIDKTKAPLFLPPYEWYNKEISEWTSNHGLQLINFTPGTLTTADYTTPDMGKRYRSSEVIYESVLSFMKQDIHELKGFIMLIHLGVGPHRKDKFYNRLPSLINTLLDNGYRFERIDELLK</sequence>
<proteinExistence type="predicted"/>
<evidence type="ECO:0000259" key="1">
    <source>
        <dbReference type="PROSITE" id="PS51677"/>
    </source>
</evidence>
<keyword evidence="3" id="KW-1185">Reference proteome</keyword>
<keyword evidence="2" id="KW-0378">Hydrolase</keyword>
<evidence type="ECO:0000313" key="2">
    <source>
        <dbReference type="EMBL" id="MFC0319080.1"/>
    </source>
</evidence>
<dbReference type="CDD" id="cd10917">
    <property type="entry name" value="CE4_NodB_like_6s_7s"/>
    <property type="match status" value="1"/>
</dbReference>
<name>A0ABV6HJP0_9SPHI</name>
<evidence type="ECO:0000313" key="3">
    <source>
        <dbReference type="Proteomes" id="UP001589774"/>
    </source>
</evidence>
<dbReference type="Gene3D" id="3.20.20.370">
    <property type="entry name" value="Glycoside hydrolase/deacetylase"/>
    <property type="match status" value="1"/>
</dbReference>
<feature type="domain" description="NodB homology" evidence="1">
    <location>
        <begin position="15"/>
        <end position="225"/>
    </location>
</feature>
<dbReference type="InterPro" id="IPR011330">
    <property type="entry name" value="Glyco_hydro/deAcase_b/a-brl"/>
</dbReference>
<dbReference type="EC" id="3.-.-.-" evidence="2"/>